<organism evidence="6 7">
    <name type="scientific">Aminicella lysinilytica</name>
    <dbReference type="NCBI Taxonomy" id="433323"/>
    <lineage>
        <taxon>Bacteria</taxon>
        <taxon>Bacillati</taxon>
        <taxon>Bacillota</taxon>
        <taxon>Clostridia</taxon>
        <taxon>Peptostreptococcales</taxon>
        <taxon>Anaerovoracaceae</taxon>
        <taxon>Aminicella</taxon>
    </lineage>
</organism>
<comment type="caution">
    <text evidence="6">The sequence shown here is derived from an EMBL/GenBank/DDBJ whole genome shotgun (WGS) entry which is preliminary data.</text>
</comment>
<dbReference type="InterPro" id="IPR000551">
    <property type="entry name" value="MerR-type_HTH_dom"/>
</dbReference>
<dbReference type="PANTHER" id="PTHR30204:SF69">
    <property type="entry name" value="MERR-FAMILY TRANSCRIPTIONAL REGULATOR"/>
    <property type="match status" value="1"/>
</dbReference>
<accession>A0A4R6QCD7</accession>
<dbReference type="SMART" id="SM00422">
    <property type="entry name" value="HTH_MERR"/>
    <property type="match status" value="1"/>
</dbReference>
<keyword evidence="2" id="KW-0805">Transcription regulation</keyword>
<keyword evidence="7" id="KW-1185">Reference proteome</keyword>
<reference evidence="6 7" key="1">
    <citation type="submission" date="2019-03" db="EMBL/GenBank/DDBJ databases">
        <title>Genomic Encyclopedia of Type Strains, Phase IV (KMG-IV): sequencing the most valuable type-strain genomes for metagenomic binning, comparative biology and taxonomic classification.</title>
        <authorList>
            <person name="Goeker M."/>
        </authorList>
    </citation>
    <scope>NUCLEOTIDE SEQUENCE [LARGE SCALE GENOMIC DNA]</scope>
    <source>
        <strain evidence="6 7">DSM 28287</strain>
    </source>
</reference>
<dbReference type="InterPro" id="IPR009061">
    <property type="entry name" value="DNA-bd_dom_put_sf"/>
</dbReference>
<keyword evidence="4" id="KW-0804">Transcription</keyword>
<dbReference type="Proteomes" id="UP000295500">
    <property type="component" value="Unassembled WGS sequence"/>
</dbReference>
<keyword evidence="1" id="KW-0678">Repressor</keyword>
<gene>
    <name evidence="6" type="ORF">EV211_10589</name>
</gene>
<dbReference type="Pfam" id="PF13411">
    <property type="entry name" value="MerR_1"/>
    <property type="match status" value="1"/>
</dbReference>
<protein>
    <submittedName>
        <fullName evidence="6">DNA-binding transcriptional MerR regulator</fullName>
    </submittedName>
</protein>
<dbReference type="EMBL" id="SNXO01000005">
    <property type="protein sequence ID" value="TDP59019.1"/>
    <property type="molecule type" value="Genomic_DNA"/>
</dbReference>
<evidence type="ECO:0000256" key="1">
    <source>
        <dbReference type="ARBA" id="ARBA00022491"/>
    </source>
</evidence>
<evidence type="ECO:0000313" key="7">
    <source>
        <dbReference type="Proteomes" id="UP000295500"/>
    </source>
</evidence>
<sequence length="411" mass="47650">MKIGQVSKKYGLSKDNIYYYINYGLLVPPKLNSQYVFDDDTISDLEEILQLKAMDYSLAEIHRIVSLHRISNLENPVDKEELRDMYSAKRAECAGKVKHYEAVIHDLDDRIVELSKDEPDMQKHTGLPLSMLDLLCCPDCGAPLEISDVNMDMKYIYDGKFVCSCGYHAEVADGILITPNGYNGEVDKPDVNRELYKDLPPSLISLFQRSYNYMKEELESMDLAGKVVMETYINAWFFLHNHQQFFSPDGYYIVVDKYPETLRMYKDLIERENYDLKILYLADSSTNYPLKKQCVDLNLDFFAVNEHNFYHDSFLLEKLRPYMKSGAAALGTYFYFEKGRQSMAELLSTYPQCSADNFSLPWFMSEIQESGFDLAWHKVCGFTTDSGQNLGFSFHHKGERMYLMSYLARLP</sequence>
<dbReference type="GO" id="GO:0003700">
    <property type="term" value="F:DNA-binding transcription factor activity"/>
    <property type="evidence" value="ECO:0007669"/>
    <property type="project" value="InterPro"/>
</dbReference>
<feature type="domain" description="HTH merR-type" evidence="5">
    <location>
        <begin position="1"/>
        <end position="67"/>
    </location>
</feature>
<dbReference type="AlphaFoldDB" id="A0A4R6QCD7"/>
<evidence type="ECO:0000259" key="5">
    <source>
        <dbReference type="PROSITE" id="PS50937"/>
    </source>
</evidence>
<evidence type="ECO:0000256" key="3">
    <source>
        <dbReference type="ARBA" id="ARBA00023125"/>
    </source>
</evidence>
<dbReference type="RefSeq" id="WP_133527842.1">
    <property type="nucleotide sequence ID" value="NZ_CALCQM010000045.1"/>
</dbReference>
<dbReference type="SUPFAM" id="SSF46955">
    <property type="entry name" value="Putative DNA-binding domain"/>
    <property type="match status" value="1"/>
</dbReference>
<dbReference type="InterPro" id="IPR047057">
    <property type="entry name" value="MerR_fam"/>
</dbReference>
<name>A0A4R6QCD7_9FIRM</name>
<dbReference type="GO" id="GO:0003677">
    <property type="term" value="F:DNA binding"/>
    <property type="evidence" value="ECO:0007669"/>
    <property type="project" value="UniProtKB-KW"/>
</dbReference>
<dbReference type="PROSITE" id="PS50937">
    <property type="entry name" value="HTH_MERR_2"/>
    <property type="match status" value="1"/>
</dbReference>
<dbReference type="Gene3D" id="1.10.1660.10">
    <property type="match status" value="1"/>
</dbReference>
<evidence type="ECO:0000256" key="4">
    <source>
        <dbReference type="ARBA" id="ARBA00023163"/>
    </source>
</evidence>
<dbReference type="OrthoDB" id="1770985at2"/>
<keyword evidence="3 6" id="KW-0238">DNA-binding</keyword>
<proteinExistence type="predicted"/>
<evidence type="ECO:0000313" key="6">
    <source>
        <dbReference type="EMBL" id="TDP59019.1"/>
    </source>
</evidence>
<evidence type="ECO:0000256" key="2">
    <source>
        <dbReference type="ARBA" id="ARBA00023015"/>
    </source>
</evidence>
<dbReference type="PANTHER" id="PTHR30204">
    <property type="entry name" value="REDOX-CYCLING DRUG-SENSING TRANSCRIPTIONAL ACTIVATOR SOXR"/>
    <property type="match status" value="1"/>
</dbReference>